<keyword evidence="2" id="KW-1185">Reference proteome</keyword>
<dbReference type="InterPro" id="IPR036610">
    <property type="entry name" value="PEBP-like_sf"/>
</dbReference>
<dbReference type="InterPro" id="IPR008914">
    <property type="entry name" value="PEBP"/>
</dbReference>
<dbReference type="RefSeq" id="WP_115220709.1">
    <property type="nucleotide sequence ID" value="NZ_UGOA01000001.1"/>
</dbReference>
<dbReference type="SUPFAM" id="SSF49777">
    <property type="entry name" value="PEBP-like"/>
    <property type="match status" value="1"/>
</dbReference>
<name>A0A378J0X4_9GAMM</name>
<accession>A0A378J0X4</accession>
<dbReference type="CDD" id="cd00865">
    <property type="entry name" value="PEBP_bact_arch"/>
    <property type="match status" value="1"/>
</dbReference>
<dbReference type="Gene3D" id="3.90.280.10">
    <property type="entry name" value="PEBP-like"/>
    <property type="match status" value="1"/>
</dbReference>
<dbReference type="EMBL" id="UGOA01000001">
    <property type="protein sequence ID" value="STX41392.1"/>
    <property type="molecule type" value="Genomic_DNA"/>
</dbReference>
<dbReference type="Pfam" id="PF01161">
    <property type="entry name" value="PBP"/>
    <property type="match status" value="1"/>
</dbReference>
<protein>
    <submittedName>
        <fullName evidence="1">Phosphatidylethanolamine-binding protein</fullName>
    </submittedName>
</protein>
<dbReference type="InterPro" id="IPR005247">
    <property type="entry name" value="YbhB_YbcL/LppC-like"/>
</dbReference>
<dbReference type="Proteomes" id="UP000254677">
    <property type="component" value="Unassembled WGS sequence"/>
</dbReference>
<dbReference type="NCBIfam" id="TIGR00481">
    <property type="entry name" value="YbhB/YbcL family Raf kinase inhibitor-like protein"/>
    <property type="match status" value="1"/>
</dbReference>
<evidence type="ECO:0000313" key="2">
    <source>
        <dbReference type="Proteomes" id="UP000254677"/>
    </source>
</evidence>
<organism evidence="1 2">
    <name type="scientific">Legionella donaldsonii</name>
    <dbReference type="NCBI Taxonomy" id="45060"/>
    <lineage>
        <taxon>Bacteria</taxon>
        <taxon>Pseudomonadati</taxon>
        <taxon>Pseudomonadota</taxon>
        <taxon>Gammaproteobacteria</taxon>
        <taxon>Legionellales</taxon>
        <taxon>Legionellaceae</taxon>
        <taxon>Legionella</taxon>
    </lineage>
</organism>
<gene>
    <name evidence="1" type="ORF">NCTC13292_00935</name>
</gene>
<dbReference type="PANTHER" id="PTHR30289:SF1">
    <property type="entry name" value="PEBP (PHOSPHATIDYLETHANOLAMINE-BINDING PROTEIN) FAMILY PROTEIN"/>
    <property type="match status" value="1"/>
</dbReference>
<dbReference type="OrthoDB" id="9797506at2"/>
<evidence type="ECO:0000313" key="1">
    <source>
        <dbReference type="EMBL" id="STX41392.1"/>
    </source>
</evidence>
<sequence>MSLSLTSPAFAANTLIPSQYTCQGADISPALLWQEAPAATKSYVLILDDPDAPSGDWVHWVIFNIPPTVQGLADDAELPTGAVNSKNSWGQIGYRGPCPPSGTHRYFFKLYALDTLLTLNANATKQDVLAAMANHVLEKSELIGLYRRQ</sequence>
<reference evidence="1 2" key="1">
    <citation type="submission" date="2018-06" db="EMBL/GenBank/DDBJ databases">
        <authorList>
            <consortium name="Pathogen Informatics"/>
            <person name="Doyle S."/>
        </authorList>
    </citation>
    <scope>NUCLEOTIDE SEQUENCE [LARGE SCALE GENOMIC DNA]</scope>
    <source>
        <strain evidence="1 2">NCTC13292</strain>
    </source>
</reference>
<dbReference type="PANTHER" id="PTHR30289">
    <property type="entry name" value="UNCHARACTERIZED PROTEIN YBCL-RELATED"/>
    <property type="match status" value="1"/>
</dbReference>
<proteinExistence type="predicted"/>
<dbReference type="AlphaFoldDB" id="A0A378J0X4"/>